<dbReference type="Pfam" id="PF00005">
    <property type="entry name" value="ABC_tran"/>
    <property type="match status" value="1"/>
</dbReference>
<gene>
    <name evidence="5" type="ORF">ENT77_05595</name>
</gene>
<dbReference type="EMBL" id="DSZY01000028">
    <property type="protein sequence ID" value="HGU40653.1"/>
    <property type="molecule type" value="Genomic_DNA"/>
</dbReference>
<dbReference type="InterPro" id="IPR051782">
    <property type="entry name" value="ABC_Transporter_VariousFunc"/>
</dbReference>
<dbReference type="PANTHER" id="PTHR42939">
    <property type="entry name" value="ABC TRANSPORTER ATP-BINDING PROTEIN ALBC-RELATED"/>
    <property type="match status" value="1"/>
</dbReference>
<feature type="domain" description="ABC transporter" evidence="4">
    <location>
        <begin position="3"/>
        <end position="223"/>
    </location>
</feature>
<evidence type="ECO:0000256" key="2">
    <source>
        <dbReference type="ARBA" id="ARBA00022741"/>
    </source>
</evidence>
<dbReference type="InterPro" id="IPR003593">
    <property type="entry name" value="AAA+_ATPase"/>
</dbReference>
<keyword evidence="1" id="KW-0813">Transport</keyword>
<dbReference type="PROSITE" id="PS50893">
    <property type="entry name" value="ABC_TRANSPORTER_2"/>
    <property type="match status" value="1"/>
</dbReference>
<dbReference type="GO" id="GO:0005524">
    <property type="term" value="F:ATP binding"/>
    <property type="evidence" value="ECO:0007669"/>
    <property type="project" value="UniProtKB-KW"/>
</dbReference>
<dbReference type="AlphaFoldDB" id="A0A7C4GKR4"/>
<keyword evidence="2" id="KW-0547">Nucleotide-binding</keyword>
<evidence type="ECO:0000313" key="5">
    <source>
        <dbReference type="EMBL" id="HGU40653.1"/>
    </source>
</evidence>
<comment type="caution">
    <text evidence="5">The sequence shown here is derived from an EMBL/GenBank/DDBJ whole genome shotgun (WGS) entry which is preliminary data.</text>
</comment>
<sequence>MVLKVENLKKYYGKKREIRAVDGISFEIQEGEIFSLLGPNGAGKTTTIKCILGLRKPTSGSIQFSGQYGIAYVPEGKELYENYSVERMIATAEELTENFDAKRCWKLTEEFNIPFREKLANLSNGEQTLLYIALTLSQRADLYIFDEPTLGLDPIARNKVLERIRAIPIENEGAAVLYTSHILSEVEKISDKVAILCNGKIAEMDLLDNMKEKFCSIVLENVKLPDLPFIVKYKSTSSENVYITYRADAERLGFECKPASLEMVFEAVIMNQVENSNKG</sequence>
<reference evidence="5" key="1">
    <citation type="journal article" date="2020" name="mSystems">
        <title>Genome- and Community-Level Interaction Insights into Carbon Utilization and Element Cycling Functions of Hydrothermarchaeota in Hydrothermal Sediment.</title>
        <authorList>
            <person name="Zhou Z."/>
            <person name="Liu Y."/>
            <person name="Xu W."/>
            <person name="Pan J."/>
            <person name="Luo Z.H."/>
            <person name="Li M."/>
        </authorList>
    </citation>
    <scope>NUCLEOTIDE SEQUENCE [LARGE SCALE GENOMIC DNA]</scope>
    <source>
        <strain evidence="5">SpSt-609</strain>
    </source>
</reference>
<dbReference type="SMART" id="SM00382">
    <property type="entry name" value="AAA"/>
    <property type="match status" value="1"/>
</dbReference>
<dbReference type="SUPFAM" id="SSF52540">
    <property type="entry name" value="P-loop containing nucleoside triphosphate hydrolases"/>
    <property type="match status" value="1"/>
</dbReference>
<dbReference type="GO" id="GO:0016887">
    <property type="term" value="F:ATP hydrolysis activity"/>
    <property type="evidence" value="ECO:0007669"/>
    <property type="project" value="InterPro"/>
</dbReference>
<organism evidence="5">
    <name type="scientific">Fervidobacterium thailandense</name>
    <dbReference type="NCBI Taxonomy" id="1008305"/>
    <lineage>
        <taxon>Bacteria</taxon>
        <taxon>Thermotogati</taxon>
        <taxon>Thermotogota</taxon>
        <taxon>Thermotogae</taxon>
        <taxon>Thermotogales</taxon>
        <taxon>Fervidobacteriaceae</taxon>
        <taxon>Fervidobacterium</taxon>
    </lineage>
</organism>
<evidence type="ECO:0000259" key="4">
    <source>
        <dbReference type="PROSITE" id="PS50893"/>
    </source>
</evidence>
<dbReference type="CDD" id="cd03230">
    <property type="entry name" value="ABC_DR_subfamily_A"/>
    <property type="match status" value="1"/>
</dbReference>
<proteinExistence type="predicted"/>
<dbReference type="InterPro" id="IPR027417">
    <property type="entry name" value="P-loop_NTPase"/>
</dbReference>
<evidence type="ECO:0000256" key="1">
    <source>
        <dbReference type="ARBA" id="ARBA00022448"/>
    </source>
</evidence>
<evidence type="ECO:0000256" key="3">
    <source>
        <dbReference type="ARBA" id="ARBA00022840"/>
    </source>
</evidence>
<accession>A0A7C4GKR4</accession>
<dbReference type="PANTHER" id="PTHR42939:SF1">
    <property type="entry name" value="ABC TRANSPORTER ATP-BINDING PROTEIN ALBC-RELATED"/>
    <property type="match status" value="1"/>
</dbReference>
<dbReference type="InterPro" id="IPR003439">
    <property type="entry name" value="ABC_transporter-like_ATP-bd"/>
</dbReference>
<protein>
    <submittedName>
        <fullName evidence="5">ABC transporter ATP-binding protein</fullName>
    </submittedName>
</protein>
<dbReference type="Gene3D" id="3.40.50.300">
    <property type="entry name" value="P-loop containing nucleotide triphosphate hydrolases"/>
    <property type="match status" value="1"/>
</dbReference>
<keyword evidence="3 5" id="KW-0067">ATP-binding</keyword>
<name>A0A7C4GKR4_9BACT</name>